<dbReference type="GO" id="GO:0004674">
    <property type="term" value="F:protein serine/threonine kinase activity"/>
    <property type="evidence" value="ECO:0007669"/>
    <property type="project" value="UniProtKB-KW"/>
</dbReference>
<evidence type="ECO:0000256" key="3">
    <source>
        <dbReference type="ARBA" id="ARBA00022679"/>
    </source>
</evidence>
<dbReference type="PROSITE" id="PS00108">
    <property type="entry name" value="PROTEIN_KINASE_ST"/>
    <property type="match status" value="1"/>
</dbReference>
<dbReference type="PANTHER" id="PTHR22983">
    <property type="entry name" value="PROTEIN KINASE RELATED"/>
    <property type="match status" value="1"/>
</dbReference>
<evidence type="ECO:0000256" key="5">
    <source>
        <dbReference type="ARBA" id="ARBA00022777"/>
    </source>
</evidence>
<evidence type="ECO:0000256" key="9">
    <source>
        <dbReference type="PROSITE-ProRule" id="PRU10141"/>
    </source>
</evidence>
<gene>
    <name evidence="12" type="ORF">LSTR_LSTR001437</name>
</gene>
<dbReference type="PANTHER" id="PTHR22983:SF6">
    <property type="entry name" value="SERINE_THREONINE-PROTEIN KINASE 36"/>
    <property type="match status" value="1"/>
</dbReference>
<organism evidence="12 13">
    <name type="scientific">Laodelphax striatellus</name>
    <name type="common">Small brown planthopper</name>
    <name type="synonym">Delphax striatella</name>
    <dbReference type="NCBI Taxonomy" id="195883"/>
    <lineage>
        <taxon>Eukaryota</taxon>
        <taxon>Metazoa</taxon>
        <taxon>Ecdysozoa</taxon>
        <taxon>Arthropoda</taxon>
        <taxon>Hexapoda</taxon>
        <taxon>Insecta</taxon>
        <taxon>Pterygota</taxon>
        <taxon>Neoptera</taxon>
        <taxon>Paraneoptera</taxon>
        <taxon>Hemiptera</taxon>
        <taxon>Auchenorrhyncha</taxon>
        <taxon>Fulgoroidea</taxon>
        <taxon>Delphacidae</taxon>
        <taxon>Criomorphinae</taxon>
        <taxon>Laodelphax</taxon>
    </lineage>
</organism>
<evidence type="ECO:0000313" key="12">
    <source>
        <dbReference type="EMBL" id="RZF42642.1"/>
    </source>
</evidence>
<reference evidence="12 13" key="1">
    <citation type="journal article" date="2017" name="Gigascience">
        <title>Genome sequence of the small brown planthopper, Laodelphax striatellus.</title>
        <authorList>
            <person name="Zhu J."/>
            <person name="Jiang F."/>
            <person name="Wang X."/>
            <person name="Yang P."/>
            <person name="Bao Y."/>
            <person name="Zhao W."/>
            <person name="Wang W."/>
            <person name="Lu H."/>
            <person name="Wang Q."/>
            <person name="Cui N."/>
            <person name="Li J."/>
            <person name="Chen X."/>
            <person name="Luo L."/>
            <person name="Yu J."/>
            <person name="Kang L."/>
            <person name="Cui F."/>
        </authorList>
    </citation>
    <scope>NUCLEOTIDE SEQUENCE [LARGE SCALE GENOMIC DNA]</scope>
    <source>
        <strain evidence="12">Lst14</strain>
    </source>
</reference>
<comment type="catalytic activity">
    <reaction evidence="7">
        <text>L-threonyl-[protein] + ATP = O-phospho-L-threonyl-[protein] + ADP + H(+)</text>
        <dbReference type="Rhea" id="RHEA:46608"/>
        <dbReference type="Rhea" id="RHEA-COMP:11060"/>
        <dbReference type="Rhea" id="RHEA-COMP:11605"/>
        <dbReference type="ChEBI" id="CHEBI:15378"/>
        <dbReference type="ChEBI" id="CHEBI:30013"/>
        <dbReference type="ChEBI" id="CHEBI:30616"/>
        <dbReference type="ChEBI" id="CHEBI:61977"/>
        <dbReference type="ChEBI" id="CHEBI:456216"/>
        <dbReference type="EC" id="2.7.11.1"/>
    </reaction>
</comment>
<dbReference type="FunCoup" id="A0A482XAG6">
    <property type="interactions" value="29"/>
</dbReference>
<evidence type="ECO:0000256" key="1">
    <source>
        <dbReference type="ARBA" id="ARBA00012513"/>
    </source>
</evidence>
<dbReference type="InParanoid" id="A0A482XAG6"/>
<keyword evidence="6 9" id="KW-0067">ATP-binding</keyword>
<keyword evidence="5" id="KW-0418">Kinase</keyword>
<dbReference type="InterPro" id="IPR000719">
    <property type="entry name" value="Prot_kinase_dom"/>
</dbReference>
<evidence type="ECO:0000256" key="7">
    <source>
        <dbReference type="ARBA" id="ARBA00047899"/>
    </source>
</evidence>
<keyword evidence="13" id="KW-1185">Reference proteome</keyword>
<comment type="caution">
    <text evidence="12">The sequence shown here is derived from an EMBL/GenBank/DDBJ whole genome shotgun (WGS) entry which is preliminary data.</text>
</comment>
<dbReference type="GO" id="GO:0005737">
    <property type="term" value="C:cytoplasm"/>
    <property type="evidence" value="ECO:0007669"/>
    <property type="project" value="UniProtKB-ARBA"/>
</dbReference>
<evidence type="ECO:0000256" key="4">
    <source>
        <dbReference type="ARBA" id="ARBA00022741"/>
    </source>
</evidence>
<dbReference type="GO" id="GO:0005524">
    <property type="term" value="F:ATP binding"/>
    <property type="evidence" value="ECO:0007669"/>
    <property type="project" value="UniProtKB-UniRule"/>
</dbReference>
<protein>
    <recommendedName>
        <fullName evidence="1">non-specific serine/threonine protein kinase</fullName>
        <ecNumber evidence="1">2.7.11.1</ecNumber>
    </recommendedName>
</protein>
<dbReference type="FunFam" id="3.30.200.20:FF:000042">
    <property type="entry name" value="Aurora kinase A"/>
    <property type="match status" value="1"/>
</dbReference>
<dbReference type="PROSITE" id="PS50011">
    <property type="entry name" value="PROTEIN_KINASE_DOM"/>
    <property type="match status" value="1"/>
</dbReference>
<name>A0A482XAG6_LAOST</name>
<dbReference type="SUPFAM" id="SSF56112">
    <property type="entry name" value="Protein kinase-like (PK-like)"/>
    <property type="match status" value="1"/>
</dbReference>
<dbReference type="PROSITE" id="PS00107">
    <property type="entry name" value="PROTEIN_KINASE_ATP"/>
    <property type="match status" value="1"/>
</dbReference>
<accession>A0A482XAG6</accession>
<evidence type="ECO:0000313" key="13">
    <source>
        <dbReference type="Proteomes" id="UP000291343"/>
    </source>
</evidence>
<dbReference type="STRING" id="195883.A0A482XAG6"/>
<feature type="region of interest" description="Disordered" evidence="10">
    <location>
        <begin position="276"/>
        <end position="301"/>
    </location>
</feature>
<evidence type="ECO:0000256" key="6">
    <source>
        <dbReference type="ARBA" id="ARBA00022840"/>
    </source>
</evidence>
<keyword evidence="3" id="KW-0808">Transferase</keyword>
<dbReference type="EMBL" id="QKKF02014716">
    <property type="protein sequence ID" value="RZF42642.1"/>
    <property type="molecule type" value="Genomic_DNA"/>
</dbReference>
<feature type="domain" description="Protein kinase" evidence="11">
    <location>
        <begin position="4"/>
        <end position="254"/>
    </location>
</feature>
<evidence type="ECO:0000256" key="8">
    <source>
        <dbReference type="ARBA" id="ARBA00048679"/>
    </source>
</evidence>
<dbReference type="EC" id="2.7.11.1" evidence="1"/>
<comment type="catalytic activity">
    <reaction evidence="8">
        <text>L-seryl-[protein] + ATP = O-phospho-L-seryl-[protein] + ADP + H(+)</text>
        <dbReference type="Rhea" id="RHEA:17989"/>
        <dbReference type="Rhea" id="RHEA-COMP:9863"/>
        <dbReference type="Rhea" id="RHEA-COMP:11604"/>
        <dbReference type="ChEBI" id="CHEBI:15378"/>
        <dbReference type="ChEBI" id="CHEBI:29999"/>
        <dbReference type="ChEBI" id="CHEBI:30616"/>
        <dbReference type="ChEBI" id="CHEBI:83421"/>
        <dbReference type="ChEBI" id="CHEBI:456216"/>
        <dbReference type="EC" id="2.7.11.1"/>
    </reaction>
</comment>
<dbReference type="FunFam" id="1.10.510.10:FF:000571">
    <property type="entry name" value="Maternal embryonic leucine zipper kinase"/>
    <property type="match status" value="1"/>
</dbReference>
<dbReference type="SMART" id="SM00220">
    <property type="entry name" value="S_TKc"/>
    <property type="match status" value="1"/>
</dbReference>
<evidence type="ECO:0000256" key="2">
    <source>
        <dbReference type="ARBA" id="ARBA00022527"/>
    </source>
</evidence>
<dbReference type="Gene3D" id="1.10.510.10">
    <property type="entry name" value="Transferase(Phosphotransferase) domain 1"/>
    <property type="match status" value="1"/>
</dbReference>
<dbReference type="Pfam" id="PF00069">
    <property type="entry name" value="Pkinase"/>
    <property type="match status" value="1"/>
</dbReference>
<dbReference type="AlphaFoldDB" id="A0A482XAG6"/>
<sequence>MDKYELVGMVGEGSFGRVYKGRIIETDEIIALKIISKCGRSMKELASLRSECEVQRDLFHPNIIKMIDSFETEGDIVVVTEYANRELSEILSQEGYLDEIRARKIICDLVSALFYLHSTRVLHRDLKPQNVLIDDKGTAKLCDFGFARSMSTGTHVLTSIKGTPLYMAPELIEESPYDHNADLWSLGCIAYEMLVGATPFTTTSILHLVQLLRYETVKWPNFVSAACLSFLQGLLEKDPAKRLSWPQLLDHPFIKGSVIVSNEEGGENPLTSVLTTSQSNAKENQMKDLARRNSRSRSLSTTSNIALRPQEYRNVPTTVSKDADFNKKRGSADYRRLSNVTVENVGQKLGQIDLNFPDKNCVKMAGESLNRERYDSSKDGVLNSSCNSKSVDTHVPSPLEIEEWLAFVSQSLKEVLDNEIESMAQKGFVSMFTKALTTYGQSSKVTEYIARLLSLPFVSQTVTEEQMEKIKQVYVEVKAVPNLVYAIKLQTNCLDETETASCDDNVSAICELSDEQLLAIETGCVIITYLVHCDTCFLDQFCDALVMMHMATRLQFLLSQQVRRRKLRIVTDLVAILAQVLVKKPGNSKLVEEIVLLPPNSDSELHAMLTHSSGVLRTRTCYLLKLMARNCSKALQNIWSKELENDVESLEYDSDHSVRLAAEDALEELKKQPFFTHTSCDFDNER</sequence>
<keyword evidence="2" id="KW-0723">Serine/threonine-protein kinase</keyword>
<dbReference type="OrthoDB" id="266718at2759"/>
<dbReference type="InterPro" id="IPR011009">
    <property type="entry name" value="Kinase-like_dom_sf"/>
</dbReference>
<dbReference type="SMR" id="A0A482XAG6"/>
<proteinExistence type="predicted"/>
<dbReference type="InterPro" id="IPR017441">
    <property type="entry name" value="Protein_kinase_ATP_BS"/>
</dbReference>
<keyword evidence="4 9" id="KW-0547">Nucleotide-binding</keyword>
<dbReference type="InterPro" id="IPR008271">
    <property type="entry name" value="Ser/Thr_kinase_AS"/>
</dbReference>
<dbReference type="GO" id="GO:0007224">
    <property type="term" value="P:smoothened signaling pathway"/>
    <property type="evidence" value="ECO:0007669"/>
    <property type="project" value="TreeGrafter"/>
</dbReference>
<evidence type="ECO:0000256" key="10">
    <source>
        <dbReference type="SAM" id="MobiDB-lite"/>
    </source>
</evidence>
<feature type="binding site" evidence="9">
    <location>
        <position position="33"/>
    </location>
    <ligand>
        <name>ATP</name>
        <dbReference type="ChEBI" id="CHEBI:30616"/>
    </ligand>
</feature>
<dbReference type="Proteomes" id="UP000291343">
    <property type="component" value="Unassembled WGS sequence"/>
</dbReference>
<evidence type="ECO:0000259" key="11">
    <source>
        <dbReference type="PROSITE" id="PS50011"/>
    </source>
</evidence>